<comment type="cofactor">
    <cofactor evidence="1">
        <name>pyrroloquinoline quinone</name>
        <dbReference type="ChEBI" id="CHEBI:58442"/>
    </cofactor>
</comment>
<dbReference type="PANTHER" id="PTHR32303:SF4">
    <property type="entry name" value="QUINOPROTEIN GLUCOSE DEHYDROGENASE"/>
    <property type="match status" value="1"/>
</dbReference>
<evidence type="ECO:0000256" key="3">
    <source>
        <dbReference type="ARBA" id="ARBA00023002"/>
    </source>
</evidence>
<dbReference type="GO" id="GO:0016491">
    <property type="term" value="F:oxidoreductase activity"/>
    <property type="evidence" value="ECO:0007669"/>
    <property type="project" value="UniProtKB-KW"/>
</dbReference>
<dbReference type="InterPro" id="IPR002372">
    <property type="entry name" value="PQQ_rpt_dom"/>
</dbReference>
<evidence type="ECO:0000313" key="7">
    <source>
        <dbReference type="Proteomes" id="UP000012019"/>
    </source>
</evidence>
<dbReference type="Gene3D" id="2.140.10.10">
    <property type="entry name" value="Quinoprotein alcohol dehydrogenase-like superfamily"/>
    <property type="match status" value="1"/>
</dbReference>
<keyword evidence="3" id="KW-0560">Oxidoreductase</keyword>
<dbReference type="InterPro" id="IPR011047">
    <property type="entry name" value="Quinoprotein_ADH-like_sf"/>
</dbReference>
<feature type="chain" id="PRO_5004082502" evidence="4">
    <location>
        <begin position="22"/>
        <end position="125"/>
    </location>
</feature>
<dbReference type="EMBL" id="APHR01000048">
    <property type="protein sequence ID" value="EMR12666.1"/>
    <property type="molecule type" value="Genomic_DNA"/>
</dbReference>
<reference evidence="6 7" key="1">
    <citation type="journal article" date="2013" name="Genome Announc.">
        <title>Draft Genome Sequence of Methylophaga lonarensis MPLT, a Haloalkaliphilic (Non-Methane-Utilizing) Methylotroph.</title>
        <authorList>
            <person name="Shetty S.A."/>
            <person name="Marathe N.P."/>
            <person name="Munot H."/>
            <person name="Antony C.P."/>
            <person name="Dhotre D.P."/>
            <person name="Murrell J.C."/>
            <person name="Shouche Y.S."/>
        </authorList>
    </citation>
    <scope>NUCLEOTIDE SEQUENCE [LARGE SCALE GENOMIC DNA]</scope>
    <source>
        <strain evidence="6 7">MPL</strain>
    </source>
</reference>
<proteinExistence type="inferred from homology"/>
<keyword evidence="4" id="KW-0732">Signal</keyword>
<dbReference type="Pfam" id="PF01011">
    <property type="entry name" value="PQQ"/>
    <property type="match status" value="1"/>
</dbReference>
<feature type="signal peptide" evidence="4">
    <location>
        <begin position="1"/>
        <end position="21"/>
    </location>
</feature>
<sequence length="125" mass="14064">MKLKTLSLAMMSMAVPSMVAADELLVMQQNENNWVMPAGDYANTRYSRLAQITKDNVADLKMAWSFSTGVLRGHEGNALVIDGTMYVHTPFPNIVYALDLNNYGAIKWKYEAKPKLRRNCASYVL</sequence>
<evidence type="ECO:0000256" key="4">
    <source>
        <dbReference type="SAM" id="SignalP"/>
    </source>
</evidence>
<name>M7NZK7_9GAMM</name>
<evidence type="ECO:0000256" key="1">
    <source>
        <dbReference type="ARBA" id="ARBA00001931"/>
    </source>
</evidence>
<keyword evidence="7" id="KW-1185">Reference proteome</keyword>
<organism evidence="6 7">
    <name type="scientific">Methylophaga lonarensis MPL</name>
    <dbReference type="NCBI Taxonomy" id="1286106"/>
    <lineage>
        <taxon>Bacteria</taxon>
        <taxon>Pseudomonadati</taxon>
        <taxon>Pseudomonadota</taxon>
        <taxon>Gammaproteobacteria</taxon>
        <taxon>Thiotrichales</taxon>
        <taxon>Piscirickettsiaceae</taxon>
        <taxon>Methylophaga</taxon>
    </lineage>
</organism>
<feature type="domain" description="Pyrrolo-quinoline quinone repeat" evidence="5">
    <location>
        <begin position="34"/>
        <end position="117"/>
    </location>
</feature>
<evidence type="ECO:0000259" key="5">
    <source>
        <dbReference type="Pfam" id="PF01011"/>
    </source>
</evidence>
<dbReference type="eggNOG" id="COG4993">
    <property type="taxonomic scope" value="Bacteria"/>
</dbReference>
<evidence type="ECO:0000313" key="6">
    <source>
        <dbReference type="EMBL" id="EMR12666.1"/>
    </source>
</evidence>
<evidence type="ECO:0000256" key="2">
    <source>
        <dbReference type="ARBA" id="ARBA00008156"/>
    </source>
</evidence>
<comment type="similarity">
    <text evidence="2">Belongs to the bacterial PQQ dehydrogenase family.</text>
</comment>
<comment type="caution">
    <text evidence="6">The sequence shown here is derived from an EMBL/GenBank/DDBJ whole genome shotgun (WGS) entry which is preliminary data.</text>
</comment>
<dbReference type="STRING" id="1286106.MPL1_09310"/>
<dbReference type="PATRIC" id="fig|1286106.3.peg.1869"/>
<dbReference type="AlphaFoldDB" id="M7NZK7"/>
<dbReference type="SUPFAM" id="SSF50998">
    <property type="entry name" value="Quinoprotein alcohol dehydrogenase-like"/>
    <property type="match status" value="1"/>
</dbReference>
<accession>M7NZK7</accession>
<dbReference type="PANTHER" id="PTHR32303">
    <property type="entry name" value="QUINOPROTEIN ALCOHOL DEHYDROGENASE (CYTOCHROME C)"/>
    <property type="match status" value="1"/>
</dbReference>
<gene>
    <name evidence="6" type="ORF">MPL1_09310</name>
</gene>
<protein>
    <submittedName>
        <fullName evidence="6">Methanol dehydrogenase large subunit protein</fullName>
    </submittedName>
</protein>
<dbReference type="Proteomes" id="UP000012019">
    <property type="component" value="Unassembled WGS sequence"/>
</dbReference>